<reference evidence="1" key="1">
    <citation type="submission" date="2016-10" db="EMBL/GenBank/DDBJ databases">
        <title>Sequence of Gallionella enrichment culture.</title>
        <authorList>
            <person name="Poehlein A."/>
            <person name="Muehling M."/>
            <person name="Daniel R."/>
        </authorList>
    </citation>
    <scope>NUCLEOTIDE SEQUENCE</scope>
</reference>
<evidence type="ECO:0000313" key="1">
    <source>
        <dbReference type="EMBL" id="OIQ66303.1"/>
    </source>
</evidence>
<accession>A0A1J5PER4</accession>
<comment type="caution">
    <text evidence="1">The sequence shown here is derived from an EMBL/GenBank/DDBJ whole genome shotgun (WGS) entry which is preliminary data.</text>
</comment>
<proteinExistence type="predicted"/>
<dbReference type="AlphaFoldDB" id="A0A1J5PER4"/>
<dbReference type="EMBL" id="MLJW01006699">
    <property type="protein sequence ID" value="OIQ66303.1"/>
    <property type="molecule type" value="Genomic_DNA"/>
</dbReference>
<evidence type="ECO:0008006" key="2">
    <source>
        <dbReference type="Google" id="ProtNLM"/>
    </source>
</evidence>
<protein>
    <recommendedName>
        <fullName evidence="2">Lysozyme inhibitor LprI N-terminal domain-containing protein</fullName>
    </recommendedName>
</protein>
<gene>
    <name evidence="1" type="ORF">GALL_521300</name>
</gene>
<organism evidence="1">
    <name type="scientific">mine drainage metagenome</name>
    <dbReference type="NCBI Taxonomy" id="410659"/>
    <lineage>
        <taxon>unclassified sequences</taxon>
        <taxon>metagenomes</taxon>
        <taxon>ecological metagenomes</taxon>
    </lineage>
</organism>
<name>A0A1J5PER4_9ZZZZ</name>
<dbReference type="Gene3D" id="1.20.1270.180">
    <property type="match status" value="1"/>
</dbReference>
<sequence length="357" mass="38861">MTPVRAEDPADSDRPIADILPLFIKNHCGDIKTPADQMFCGDPELNAAASRLSTAIAERLNRLPNRRLAIEENAEWIRARNSSCGIFGMQSVANRNIKSARDCLLKETEERIEILADPNFDCLATNTTAGLLICSDPSLALAKTELNELVLGLIAGLKDNEARDAFAEFERWSRERDRKCGLVDKDNVPLQELSPSEGCLADYFTQKIAEVVAARGDPKKVFGRNPVSPLPNADAVDLCVAQIHSANACENFLAVNRIFQIDSETDEKDATVIAEVEMVVLSPFTGCSPIASSCTGTCWDLRSGKPKPTPGSRDDFLVGYRLRIEKSFAFQKTDGGGWRCNSSALQPVDVGVATSGP</sequence>